<dbReference type="Proteomes" id="UP001341840">
    <property type="component" value="Unassembled WGS sequence"/>
</dbReference>
<reference evidence="1 2" key="1">
    <citation type="journal article" date="2023" name="Plants (Basel)">
        <title>Bridging the Gap: Combining Genomics and Transcriptomics Approaches to Understand Stylosanthes scabra, an Orphan Legume from the Brazilian Caatinga.</title>
        <authorList>
            <person name="Ferreira-Neto J.R.C."/>
            <person name="da Silva M.D."/>
            <person name="Binneck E."/>
            <person name="de Melo N.F."/>
            <person name="da Silva R.H."/>
            <person name="de Melo A.L.T.M."/>
            <person name="Pandolfi V."/>
            <person name="Bustamante F.O."/>
            <person name="Brasileiro-Vidal A.C."/>
            <person name="Benko-Iseppon A.M."/>
        </authorList>
    </citation>
    <scope>NUCLEOTIDE SEQUENCE [LARGE SCALE GENOMIC DNA]</scope>
    <source>
        <tissue evidence="1">Leaves</tissue>
    </source>
</reference>
<dbReference type="EMBL" id="JASCZI010002260">
    <property type="protein sequence ID" value="MED6116021.1"/>
    <property type="molecule type" value="Genomic_DNA"/>
</dbReference>
<keyword evidence="2" id="KW-1185">Reference proteome</keyword>
<name>A0ABU6QWK8_9FABA</name>
<organism evidence="1 2">
    <name type="scientific">Stylosanthes scabra</name>
    <dbReference type="NCBI Taxonomy" id="79078"/>
    <lineage>
        <taxon>Eukaryota</taxon>
        <taxon>Viridiplantae</taxon>
        <taxon>Streptophyta</taxon>
        <taxon>Embryophyta</taxon>
        <taxon>Tracheophyta</taxon>
        <taxon>Spermatophyta</taxon>
        <taxon>Magnoliopsida</taxon>
        <taxon>eudicotyledons</taxon>
        <taxon>Gunneridae</taxon>
        <taxon>Pentapetalae</taxon>
        <taxon>rosids</taxon>
        <taxon>fabids</taxon>
        <taxon>Fabales</taxon>
        <taxon>Fabaceae</taxon>
        <taxon>Papilionoideae</taxon>
        <taxon>50 kb inversion clade</taxon>
        <taxon>dalbergioids sensu lato</taxon>
        <taxon>Dalbergieae</taxon>
        <taxon>Pterocarpus clade</taxon>
        <taxon>Stylosanthes</taxon>
    </lineage>
</organism>
<accession>A0ABU6QWK8</accession>
<gene>
    <name evidence="1" type="ORF">PIB30_096197</name>
</gene>
<evidence type="ECO:0000313" key="2">
    <source>
        <dbReference type="Proteomes" id="UP001341840"/>
    </source>
</evidence>
<proteinExistence type="predicted"/>
<sequence>MDRVGATPSMRGGMALGWVVVQGGGELRQMRGGRDGLGCKVSVGAKVWPLSGLMHGIGVMVRLRDGKDLMLVTLTLSIVLMEDQRRGCSHPWKKLYWHFSLKQTDEECKRLWKCVEILQDQQICPCFPWYSSLNPYLEALVDAANLFTIRNNPTSASDQVVIH</sequence>
<comment type="caution">
    <text evidence="1">The sequence shown here is derived from an EMBL/GenBank/DDBJ whole genome shotgun (WGS) entry which is preliminary data.</text>
</comment>
<evidence type="ECO:0000313" key="1">
    <source>
        <dbReference type="EMBL" id="MED6116021.1"/>
    </source>
</evidence>
<protein>
    <submittedName>
        <fullName evidence="1">Uncharacterized protein</fullName>
    </submittedName>
</protein>